<accession>A0A9Q3BZP4</accession>
<dbReference type="Proteomes" id="UP000765509">
    <property type="component" value="Unassembled WGS sequence"/>
</dbReference>
<evidence type="ECO:0000313" key="2">
    <source>
        <dbReference type="Proteomes" id="UP000765509"/>
    </source>
</evidence>
<organism evidence="1 2">
    <name type="scientific">Austropuccinia psidii MF-1</name>
    <dbReference type="NCBI Taxonomy" id="1389203"/>
    <lineage>
        <taxon>Eukaryota</taxon>
        <taxon>Fungi</taxon>
        <taxon>Dikarya</taxon>
        <taxon>Basidiomycota</taxon>
        <taxon>Pucciniomycotina</taxon>
        <taxon>Pucciniomycetes</taxon>
        <taxon>Pucciniales</taxon>
        <taxon>Sphaerophragmiaceae</taxon>
        <taxon>Austropuccinia</taxon>
    </lineage>
</organism>
<proteinExistence type="predicted"/>
<comment type="caution">
    <text evidence="1">The sequence shown here is derived from an EMBL/GenBank/DDBJ whole genome shotgun (WGS) entry which is preliminary data.</text>
</comment>
<keyword evidence="2" id="KW-1185">Reference proteome</keyword>
<gene>
    <name evidence="1" type="ORF">O181_013958</name>
</gene>
<name>A0A9Q3BZP4_9BASI</name>
<evidence type="ECO:0000313" key="1">
    <source>
        <dbReference type="EMBL" id="MBW0474243.1"/>
    </source>
</evidence>
<sequence length="124" mass="14310">MYITTLYCSSYCPHLYFVVSFYRYLFLRFVVPSVPESVPTARTHSSPASQSSLLSDYETGVLTTLKNLKTDSITSNMGEFNIKLIEKHKLNGNDFVNWKVCMKLSSVSRDYTTWSKEQKLQPFL</sequence>
<dbReference type="EMBL" id="AVOT02003674">
    <property type="protein sequence ID" value="MBW0474243.1"/>
    <property type="molecule type" value="Genomic_DNA"/>
</dbReference>
<reference evidence="1" key="1">
    <citation type="submission" date="2021-03" db="EMBL/GenBank/DDBJ databases">
        <title>Draft genome sequence of rust myrtle Austropuccinia psidii MF-1, a brazilian biotype.</title>
        <authorList>
            <person name="Quecine M.C."/>
            <person name="Pachon D.M.R."/>
            <person name="Bonatelli M.L."/>
            <person name="Correr F.H."/>
            <person name="Franceschini L.M."/>
            <person name="Leite T.F."/>
            <person name="Margarido G.R.A."/>
            <person name="Almeida C.A."/>
            <person name="Ferrarezi J.A."/>
            <person name="Labate C.A."/>
        </authorList>
    </citation>
    <scope>NUCLEOTIDE SEQUENCE</scope>
    <source>
        <strain evidence="1">MF-1</strain>
    </source>
</reference>
<dbReference type="AlphaFoldDB" id="A0A9Q3BZP4"/>
<protein>
    <submittedName>
        <fullName evidence="1">Uncharacterized protein</fullName>
    </submittedName>
</protein>